<feature type="compositionally biased region" description="Low complexity" evidence="4">
    <location>
        <begin position="662"/>
        <end position="677"/>
    </location>
</feature>
<dbReference type="InterPro" id="IPR000898">
    <property type="entry name" value="Indolamine_dOase"/>
</dbReference>
<sequence length="677" mass="72959">MRRPPSPGEIVDAAENLSRKQGHDNAGPLSWATGFTSAAPPVQRLPASHALWDEMAAELPGLYAGLRLRRRLESLPVLDAGPGALPDAFLQRAATVLGILVHAYHRVEPRHDTPTPASVLTPWHQVCARLGRDTPFLSYLDLVITNWRPSDPQDTSPARPLLVEDVRLLVPTVGTDEEQFFYLTQLEMLSRGTPLVAAAVDAHTAAAQEDARALTDRLLLMTECVREITALGLRKIDPRPGRRFHVDPVVWAKTVAPLAVPLVRHGLGPSGTASPMFHLLDAVIGRTGYRSFIGEEAGRLRANYPANWRAFIDSVAAADISGHAAATAHPPLHAALAGLRAVYAGENGLLARHRLKVAGYLNTSYRVGRDVTISGFPAAARVAGELAASRAERPAPPAPAPAPAGAAPAGEPSLPFSEVLRHDHAADRPWIVVDDGVYDVTGFLDRHPGGVAPLLSYLGTDATGIFEQLGHHRDKAVAARLRKLRVGRITRNDSEPYPSWLRWATELTRRGNAFPTDLSIREARTSLASQPAELTPYTLQFAIEAHERFHDRTYRDITGQLHHDLTGAPASPPPADPLSPHLYAALSTADPATLRRAEKLWREAITLDGLLLHTVRAALIAGLAHLESRTATPAVLLSHLTRVTTAATAYHHDLHTLAHTSGPAPAARTTAGRAGTP</sequence>
<dbReference type="STRING" id="1176198.SAMN05444716_104521"/>
<dbReference type="InterPro" id="IPR036400">
    <property type="entry name" value="Cyt_B5-like_heme/steroid_sf"/>
</dbReference>
<evidence type="ECO:0000256" key="4">
    <source>
        <dbReference type="SAM" id="MobiDB-lite"/>
    </source>
</evidence>
<dbReference type="EMBL" id="FPAB01000004">
    <property type="protein sequence ID" value="SFS86372.1"/>
    <property type="molecule type" value="Genomic_DNA"/>
</dbReference>
<keyword evidence="3" id="KW-0408">Iron</keyword>
<accession>A0A1I6TAY2</accession>
<protein>
    <submittedName>
        <fullName evidence="6">Cytochrome b5-like Heme/Steroid binding domain-containing protein</fullName>
    </submittedName>
</protein>
<dbReference type="GO" id="GO:0019441">
    <property type="term" value="P:L-tryptophan catabolic process to kynurenine"/>
    <property type="evidence" value="ECO:0007669"/>
    <property type="project" value="InterPro"/>
</dbReference>
<dbReference type="GO" id="GO:0020037">
    <property type="term" value="F:heme binding"/>
    <property type="evidence" value="ECO:0007669"/>
    <property type="project" value="InterPro"/>
</dbReference>
<dbReference type="SMART" id="SM01117">
    <property type="entry name" value="Cyt-b5"/>
    <property type="match status" value="1"/>
</dbReference>
<keyword evidence="7" id="KW-1185">Reference proteome</keyword>
<dbReference type="RefSeq" id="WP_093843221.1">
    <property type="nucleotide sequence ID" value="NZ_FPAB01000004.1"/>
</dbReference>
<dbReference type="Gene3D" id="3.10.120.10">
    <property type="entry name" value="Cytochrome b5-like heme/steroid binding domain"/>
    <property type="match status" value="1"/>
</dbReference>
<dbReference type="Pfam" id="PF00173">
    <property type="entry name" value="Cyt-b5"/>
    <property type="match status" value="1"/>
</dbReference>
<feature type="region of interest" description="Disordered" evidence="4">
    <location>
        <begin position="389"/>
        <end position="415"/>
    </location>
</feature>
<dbReference type="Proteomes" id="UP000198873">
    <property type="component" value="Unassembled WGS sequence"/>
</dbReference>
<dbReference type="GO" id="GO:0005737">
    <property type="term" value="C:cytoplasm"/>
    <property type="evidence" value="ECO:0007669"/>
    <property type="project" value="TreeGrafter"/>
</dbReference>
<keyword evidence="1" id="KW-0349">Heme</keyword>
<feature type="compositionally biased region" description="Low complexity" evidence="4">
    <location>
        <begin position="403"/>
        <end position="415"/>
    </location>
</feature>
<name>A0A1I6TAY2_9ACTN</name>
<evidence type="ECO:0000313" key="6">
    <source>
        <dbReference type="EMBL" id="SFS86372.1"/>
    </source>
</evidence>
<dbReference type="SUPFAM" id="SSF55856">
    <property type="entry name" value="Cytochrome b5-like heme/steroid binding domain"/>
    <property type="match status" value="1"/>
</dbReference>
<feature type="region of interest" description="Disordered" evidence="4">
    <location>
        <begin position="658"/>
        <end position="677"/>
    </location>
</feature>
<keyword evidence="2" id="KW-0479">Metal-binding</keyword>
<dbReference type="InterPro" id="IPR001199">
    <property type="entry name" value="Cyt_B5-like_heme/steroid-bd"/>
</dbReference>
<dbReference type="PROSITE" id="PS50255">
    <property type="entry name" value="CYTOCHROME_B5_2"/>
    <property type="match status" value="1"/>
</dbReference>
<evidence type="ECO:0000313" key="7">
    <source>
        <dbReference type="Proteomes" id="UP000198873"/>
    </source>
</evidence>
<dbReference type="PANTHER" id="PTHR28657">
    <property type="entry name" value="INDOLEAMINE 2,3-DIOXYGENASE"/>
    <property type="match status" value="1"/>
</dbReference>
<dbReference type="Gene3D" id="1.20.58.480">
    <property type="match status" value="1"/>
</dbReference>
<dbReference type="InterPro" id="IPR037217">
    <property type="entry name" value="Trp/Indoleamine_2_3_dOase-like"/>
</dbReference>
<dbReference type="InterPro" id="IPR018506">
    <property type="entry name" value="Cyt_B5_heme-BS"/>
</dbReference>
<dbReference type="AlphaFoldDB" id="A0A1I6TAY2"/>
<evidence type="ECO:0000256" key="3">
    <source>
        <dbReference type="ARBA" id="ARBA00023004"/>
    </source>
</evidence>
<proteinExistence type="predicted"/>
<organism evidence="6 7">
    <name type="scientific">Streptomyces harbinensis</name>
    <dbReference type="NCBI Taxonomy" id="1176198"/>
    <lineage>
        <taxon>Bacteria</taxon>
        <taxon>Bacillati</taxon>
        <taxon>Actinomycetota</taxon>
        <taxon>Actinomycetes</taxon>
        <taxon>Kitasatosporales</taxon>
        <taxon>Streptomycetaceae</taxon>
        <taxon>Streptomyces</taxon>
    </lineage>
</organism>
<dbReference type="PANTHER" id="PTHR28657:SF5">
    <property type="entry name" value="INDOLEAMINE 2,3-DIOXYGENASE"/>
    <property type="match status" value="1"/>
</dbReference>
<reference evidence="7" key="1">
    <citation type="submission" date="2016-10" db="EMBL/GenBank/DDBJ databases">
        <authorList>
            <person name="Varghese N."/>
            <person name="Submissions S."/>
        </authorList>
    </citation>
    <scope>NUCLEOTIDE SEQUENCE [LARGE SCALE GENOMIC DNA]</scope>
    <source>
        <strain evidence="7">CGMCC 4.7047</strain>
    </source>
</reference>
<gene>
    <name evidence="6" type="ORF">SAMN05444716_104521</name>
</gene>
<dbReference type="PROSITE" id="PS00191">
    <property type="entry name" value="CYTOCHROME_B5_1"/>
    <property type="match status" value="1"/>
</dbReference>
<evidence type="ECO:0000256" key="1">
    <source>
        <dbReference type="ARBA" id="ARBA00022617"/>
    </source>
</evidence>
<evidence type="ECO:0000256" key="2">
    <source>
        <dbReference type="ARBA" id="ARBA00022723"/>
    </source>
</evidence>
<dbReference type="Pfam" id="PF01231">
    <property type="entry name" value="IDO"/>
    <property type="match status" value="1"/>
</dbReference>
<feature type="domain" description="Cytochrome b5 heme-binding" evidence="5">
    <location>
        <begin position="411"/>
        <end position="490"/>
    </location>
</feature>
<evidence type="ECO:0000259" key="5">
    <source>
        <dbReference type="PROSITE" id="PS50255"/>
    </source>
</evidence>
<dbReference type="GO" id="GO:0046872">
    <property type="term" value="F:metal ion binding"/>
    <property type="evidence" value="ECO:0007669"/>
    <property type="project" value="UniProtKB-KW"/>
</dbReference>
<dbReference type="GO" id="GO:0033754">
    <property type="term" value="F:indoleamine 2,3-dioxygenase activity"/>
    <property type="evidence" value="ECO:0007669"/>
    <property type="project" value="TreeGrafter"/>
</dbReference>
<dbReference type="SUPFAM" id="SSF140959">
    <property type="entry name" value="Indolic compounds 2,3-dioxygenase-like"/>
    <property type="match status" value="1"/>
</dbReference>